<accession>A0A1R2CET4</accession>
<keyword evidence="3" id="KW-1185">Reference proteome</keyword>
<protein>
    <recommendedName>
        <fullName evidence="1">Cyclic nucleotide-binding domain-containing protein</fullName>
    </recommendedName>
</protein>
<dbReference type="Proteomes" id="UP000187209">
    <property type="component" value="Unassembled WGS sequence"/>
</dbReference>
<dbReference type="Gene3D" id="2.60.120.10">
    <property type="entry name" value="Jelly Rolls"/>
    <property type="match status" value="2"/>
</dbReference>
<feature type="domain" description="Cyclic nucleotide-binding" evidence="1">
    <location>
        <begin position="145"/>
        <end position="261"/>
    </location>
</feature>
<dbReference type="GO" id="GO:0034236">
    <property type="term" value="F:protein kinase A catalytic subunit binding"/>
    <property type="evidence" value="ECO:0007669"/>
    <property type="project" value="TreeGrafter"/>
</dbReference>
<dbReference type="GO" id="GO:0004862">
    <property type="term" value="F:cAMP-dependent protein kinase inhibitor activity"/>
    <property type="evidence" value="ECO:0007669"/>
    <property type="project" value="TreeGrafter"/>
</dbReference>
<dbReference type="CDD" id="cd00038">
    <property type="entry name" value="CAP_ED"/>
    <property type="match status" value="2"/>
</dbReference>
<dbReference type="PANTHER" id="PTHR11635:SF152">
    <property type="entry name" value="CAMP-DEPENDENT PROTEIN KINASE TYPE I REGULATORY SUBUNIT-RELATED"/>
    <property type="match status" value="1"/>
</dbReference>
<dbReference type="GO" id="GO:0005829">
    <property type="term" value="C:cytosol"/>
    <property type="evidence" value="ECO:0007669"/>
    <property type="project" value="TreeGrafter"/>
</dbReference>
<dbReference type="GO" id="GO:0030552">
    <property type="term" value="F:cAMP binding"/>
    <property type="evidence" value="ECO:0007669"/>
    <property type="project" value="TreeGrafter"/>
</dbReference>
<evidence type="ECO:0000313" key="3">
    <source>
        <dbReference type="Proteomes" id="UP000187209"/>
    </source>
</evidence>
<feature type="domain" description="Cyclic nucleotide-binding" evidence="1">
    <location>
        <begin position="305"/>
        <end position="366"/>
    </location>
</feature>
<dbReference type="EMBL" id="MPUH01000174">
    <property type="protein sequence ID" value="OMJ87534.1"/>
    <property type="molecule type" value="Genomic_DNA"/>
</dbReference>
<dbReference type="AlphaFoldDB" id="A0A1R2CET4"/>
<dbReference type="PANTHER" id="PTHR11635">
    <property type="entry name" value="CAMP-DEPENDENT PROTEIN KINASE REGULATORY CHAIN"/>
    <property type="match status" value="1"/>
</dbReference>
<name>A0A1R2CET4_9CILI</name>
<dbReference type="InterPro" id="IPR018490">
    <property type="entry name" value="cNMP-bd_dom_sf"/>
</dbReference>
<gene>
    <name evidence="2" type="ORF">SteCoe_10709</name>
</gene>
<comment type="caution">
    <text evidence="2">The sequence shown here is derived from an EMBL/GenBank/DDBJ whole genome shotgun (WGS) entry which is preliminary data.</text>
</comment>
<dbReference type="OrthoDB" id="417078at2759"/>
<dbReference type="InterPro" id="IPR014710">
    <property type="entry name" value="RmlC-like_jellyroll"/>
</dbReference>
<evidence type="ECO:0000313" key="2">
    <source>
        <dbReference type="EMBL" id="OMJ87534.1"/>
    </source>
</evidence>
<evidence type="ECO:0000259" key="1">
    <source>
        <dbReference type="PROSITE" id="PS50042"/>
    </source>
</evidence>
<dbReference type="Pfam" id="PF00027">
    <property type="entry name" value="cNMP_binding"/>
    <property type="match status" value="2"/>
</dbReference>
<dbReference type="InterPro" id="IPR050503">
    <property type="entry name" value="cAMP-dep_PK_reg_su-like"/>
</dbReference>
<reference evidence="2 3" key="1">
    <citation type="submission" date="2016-11" db="EMBL/GenBank/DDBJ databases">
        <title>The macronuclear genome of Stentor coeruleus: a giant cell with tiny introns.</title>
        <authorList>
            <person name="Slabodnick M."/>
            <person name="Ruby J.G."/>
            <person name="Reiff S.B."/>
            <person name="Swart E.C."/>
            <person name="Gosai S."/>
            <person name="Prabakaran S."/>
            <person name="Witkowska E."/>
            <person name="Larue G.E."/>
            <person name="Fisher S."/>
            <person name="Freeman R.M."/>
            <person name="Gunawardena J."/>
            <person name="Chu W."/>
            <person name="Stover N.A."/>
            <person name="Gregory B.D."/>
            <person name="Nowacki M."/>
            <person name="Derisi J."/>
            <person name="Roy S.W."/>
            <person name="Marshall W.F."/>
            <person name="Sood P."/>
        </authorList>
    </citation>
    <scope>NUCLEOTIDE SEQUENCE [LARGE SCALE GENOMIC DNA]</scope>
    <source>
        <strain evidence="2">WM001</strain>
    </source>
</reference>
<dbReference type="PROSITE" id="PS50042">
    <property type="entry name" value="CNMP_BINDING_3"/>
    <property type="match status" value="2"/>
</dbReference>
<dbReference type="GO" id="GO:0005952">
    <property type="term" value="C:cAMP-dependent protein kinase complex"/>
    <property type="evidence" value="ECO:0007669"/>
    <property type="project" value="InterPro"/>
</dbReference>
<sequence>MNIAKGSENLDLFMPPNELEDFKRYLSIAIEDLINIRPKSPKNYLALALCRAIPSDESLKYEFPELEKDLIFEEPIKIQITKDPTQESPNKNSKFEYPEGFTVQRRGSVCGESMLEESLSWSPPVNPKTPEVQEELKRIIKNNALFSHIGDSNLEIVALAFESLTLPPNTIIVKQHEEGNSCFFIQSGKLSVFVEERGFVCEYGPGDSFGEASIMYGNIRGATIKSITDVQLWKLDRLTYKKIIVQAMIPTGSKFRDFIKNVIPFRRIYLEKLDSEMIKELAKHSSYLIYDSGNEIKIASTDRYFYIVEKGKAVALKNGKKVQDLKDSQILGGRAIFDLEEQADTIKAENECAVYRIPEQVIDTLMKLIKEDLREASTHAVI</sequence>
<organism evidence="2 3">
    <name type="scientific">Stentor coeruleus</name>
    <dbReference type="NCBI Taxonomy" id="5963"/>
    <lineage>
        <taxon>Eukaryota</taxon>
        <taxon>Sar</taxon>
        <taxon>Alveolata</taxon>
        <taxon>Ciliophora</taxon>
        <taxon>Postciliodesmatophora</taxon>
        <taxon>Heterotrichea</taxon>
        <taxon>Heterotrichida</taxon>
        <taxon>Stentoridae</taxon>
        <taxon>Stentor</taxon>
    </lineage>
</organism>
<dbReference type="InterPro" id="IPR000595">
    <property type="entry name" value="cNMP-bd_dom"/>
</dbReference>
<dbReference type="SUPFAM" id="SSF51206">
    <property type="entry name" value="cAMP-binding domain-like"/>
    <property type="match status" value="2"/>
</dbReference>
<dbReference type="SMART" id="SM00100">
    <property type="entry name" value="cNMP"/>
    <property type="match status" value="1"/>
</dbReference>
<proteinExistence type="predicted"/>